<dbReference type="InParanoid" id="T1EPY7"/>
<dbReference type="Proteomes" id="UP000015101">
    <property type="component" value="Unassembled WGS sequence"/>
</dbReference>
<reference evidence="1 3" key="2">
    <citation type="journal article" date="2013" name="Nature">
        <title>Insights into bilaterian evolution from three spiralian genomes.</title>
        <authorList>
            <person name="Simakov O."/>
            <person name="Marletaz F."/>
            <person name="Cho S.J."/>
            <person name="Edsinger-Gonzales E."/>
            <person name="Havlak P."/>
            <person name="Hellsten U."/>
            <person name="Kuo D.H."/>
            <person name="Larsson T."/>
            <person name="Lv J."/>
            <person name="Arendt D."/>
            <person name="Savage R."/>
            <person name="Osoegawa K."/>
            <person name="de Jong P."/>
            <person name="Grimwood J."/>
            <person name="Chapman J.A."/>
            <person name="Shapiro H."/>
            <person name="Aerts A."/>
            <person name="Otillar R.P."/>
            <person name="Terry A.Y."/>
            <person name="Boore J.L."/>
            <person name="Grigoriev I.V."/>
            <person name="Lindberg D.R."/>
            <person name="Seaver E.C."/>
            <person name="Weisblat D.A."/>
            <person name="Putnam N.H."/>
            <person name="Rokhsar D.S."/>
        </authorList>
    </citation>
    <scope>NUCLEOTIDE SEQUENCE</scope>
</reference>
<sequence length="163" mass="19118">MEKWSMTITFWDVYRKLRKLKTCRNDLYNNFVEITKKSSQDLQAQKDLSKINKSALPPSSVRLLDVVPQIRHQKKRTDVLCFYDCTDILRGHRTNLEHEDEKTLEEIFYNMFSRKAPADVIKPETLPPTEGAAAQHSLRAYLQTRDGTLLQIMSLKPIDYEWA</sequence>
<keyword evidence="3" id="KW-1185">Reference proteome</keyword>
<protein>
    <submittedName>
        <fullName evidence="1 2">Uncharacterized protein</fullName>
    </submittedName>
</protein>
<dbReference type="EMBL" id="KB096324">
    <property type="protein sequence ID" value="ESO06070.1"/>
    <property type="molecule type" value="Genomic_DNA"/>
</dbReference>
<dbReference type="HOGENOM" id="CLU_1628846_0_0_1"/>
<dbReference type="CTD" id="20198637"/>
<dbReference type="RefSeq" id="XP_009015438.1">
    <property type="nucleotide sequence ID" value="XM_009017190.1"/>
</dbReference>
<name>T1EPY7_HELRO</name>
<accession>T1EPY7</accession>
<reference evidence="3" key="1">
    <citation type="submission" date="2012-12" db="EMBL/GenBank/DDBJ databases">
        <authorList>
            <person name="Hellsten U."/>
            <person name="Grimwood J."/>
            <person name="Chapman J.A."/>
            <person name="Shapiro H."/>
            <person name="Aerts A."/>
            <person name="Otillar R.P."/>
            <person name="Terry A.Y."/>
            <person name="Boore J.L."/>
            <person name="Simakov O."/>
            <person name="Marletaz F."/>
            <person name="Cho S.-J."/>
            <person name="Edsinger-Gonzales E."/>
            <person name="Havlak P."/>
            <person name="Kuo D.-H."/>
            <person name="Larsson T."/>
            <person name="Lv J."/>
            <person name="Arendt D."/>
            <person name="Savage R."/>
            <person name="Osoegawa K."/>
            <person name="de Jong P."/>
            <person name="Lindberg D.R."/>
            <person name="Seaver E.C."/>
            <person name="Weisblat D.A."/>
            <person name="Putnam N.H."/>
            <person name="Grigoriev I.V."/>
            <person name="Rokhsar D.S."/>
        </authorList>
    </citation>
    <scope>NUCLEOTIDE SEQUENCE</scope>
</reference>
<evidence type="ECO:0000313" key="2">
    <source>
        <dbReference type="EnsemblMetazoa" id="HelroP160200"/>
    </source>
</evidence>
<evidence type="ECO:0000313" key="1">
    <source>
        <dbReference type="EMBL" id="ESO06070.1"/>
    </source>
</evidence>
<gene>
    <name evidence="2" type="primary">20198637</name>
    <name evidence="1" type="ORF">HELRODRAFT_160200</name>
</gene>
<reference evidence="2" key="3">
    <citation type="submission" date="2015-06" db="UniProtKB">
        <authorList>
            <consortium name="EnsemblMetazoa"/>
        </authorList>
    </citation>
    <scope>IDENTIFICATION</scope>
</reference>
<dbReference type="GeneID" id="20198637"/>
<dbReference type="AlphaFoldDB" id="T1EPY7"/>
<dbReference type="OrthoDB" id="8945795at2759"/>
<organism evidence="2 3">
    <name type="scientific">Helobdella robusta</name>
    <name type="common">Californian leech</name>
    <dbReference type="NCBI Taxonomy" id="6412"/>
    <lineage>
        <taxon>Eukaryota</taxon>
        <taxon>Metazoa</taxon>
        <taxon>Spiralia</taxon>
        <taxon>Lophotrochozoa</taxon>
        <taxon>Annelida</taxon>
        <taxon>Clitellata</taxon>
        <taxon>Hirudinea</taxon>
        <taxon>Rhynchobdellida</taxon>
        <taxon>Glossiphoniidae</taxon>
        <taxon>Helobdella</taxon>
    </lineage>
</organism>
<evidence type="ECO:0000313" key="3">
    <source>
        <dbReference type="Proteomes" id="UP000015101"/>
    </source>
</evidence>
<dbReference type="EnsemblMetazoa" id="HelroT160200">
    <property type="protein sequence ID" value="HelroP160200"/>
    <property type="gene ID" value="HelroG160200"/>
</dbReference>
<dbReference type="KEGG" id="hro:HELRODRAFT_160200"/>
<dbReference type="EMBL" id="AMQM01000541">
    <property type="status" value="NOT_ANNOTATED_CDS"/>
    <property type="molecule type" value="Genomic_DNA"/>
</dbReference>
<proteinExistence type="predicted"/>